<feature type="transmembrane region" description="Helical" evidence="6">
    <location>
        <begin position="229"/>
        <end position="245"/>
    </location>
</feature>
<keyword evidence="8" id="KW-1185">Reference proteome</keyword>
<dbReference type="Pfam" id="PF01925">
    <property type="entry name" value="TauE"/>
    <property type="match status" value="1"/>
</dbReference>
<organism evidence="7 8">
    <name type="scientific">Thalassolituus maritimus</name>
    <dbReference type="NCBI Taxonomy" id="484498"/>
    <lineage>
        <taxon>Bacteria</taxon>
        <taxon>Pseudomonadati</taxon>
        <taxon>Pseudomonadota</taxon>
        <taxon>Gammaproteobacteria</taxon>
        <taxon>Oceanospirillales</taxon>
        <taxon>Oceanospirillaceae</taxon>
        <taxon>Thalassolituus</taxon>
    </lineage>
</organism>
<sequence length="246" mass="26306">MYLPEGVALVDLILLSAASFMGSLLTAALGVGGGAFLITVMAGLVPPLALIPLHGVVQLGSNASRAWLSRSHLELPKLGLFSVGALGAALGGVWMIGLLSTDYIPLLIALFILWITWMPMPEIGLGRTPLGLISGGLITTLASFLVGASGPLVSAWLSKDAENKWRYTALFSSAMTFQHLLKILVFGLVGFAFLEWVFVLFCMIVLGYLGTKAGLALLGRLPEARFRTVYQWFLTLLAVRLLLGYV</sequence>
<feature type="transmembrane region" description="Helical" evidence="6">
    <location>
        <begin position="183"/>
        <end position="209"/>
    </location>
</feature>
<evidence type="ECO:0000256" key="4">
    <source>
        <dbReference type="ARBA" id="ARBA00022989"/>
    </source>
</evidence>
<evidence type="ECO:0000313" key="8">
    <source>
        <dbReference type="Proteomes" id="UP001481413"/>
    </source>
</evidence>
<dbReference type="Proteomes" id="UP001481413">
    <property type="component" value="Unassembled WGS sequence"/>
</dbReference>
<accession>A0ABQ0A071</accession>
<evidence type="ECO:0000256" key="2">
    <source>
        <dbReference type="ARBA" id="ARBA00009142"/>
    </source>
</evidence>
<evidence type="ECO:0000256" key="6">
    <source>
        <dbReference type="RuleBase" id="RU363041"/>
    </source>
</evidence>
<feature type="transmembrane region" description="Helical" evidence="6">
    <location>
        <begin position="35"/>
        <end position="57"/>
    </location>
</feature>
<evidence type="ECO:0000256" key="5">
    <source>
        <dbReference type="ARBA" id="ARBA00023136"/>
    </source>
</evidence>
<feature type="transmembrane region" description="Helical" evidence="6">
    <location>
        <begin position="103"/>
        <end position="120"/>
    </location>
</feature>
<feature type="transmembrane region" description="Helical" evidence="6">
    <location>
        <begin position="78"/>
        <end position="97"/>
    </location>
</feature>
<feature type="transmembrane region" description="Helical" evidence="6">
    <location>
        <begin position="7"/>
        <end position="29"/>
    </location>
</feature>
<comment type="subcellular location">
    <subcellularLocation>
        <location evidence="6">Cell membrane</location>
        <topology evidence="6">Multi-pass membrane protein</topology>
    </subcellularLocation>
    <subcellularLocation>
        <location evidence="1">Membrane</location>
        <topology evidence="1">Multi-pass membrane protein</topology>
    </subcellularLocation>
</comment>
<feature type="transmembrane region" description="Helical" evidence="6">
    <location>
        <begin position="132"/>
        <end position="157"/>
    </location>
</feature>
<gene>
    <name evidence="7" type="ORF">NBRC116585_19150</name>
</gene>
<comment type="caution">
    <text evidence="7">The sequence shown here is derived from an EMBL/GenBank/DDBJ whole genome shotgun (WGS) entry which is preliminary data.</text>
</comment>
<keyword evidence="6" id="KW-1003">Cell membrane</keyword>
<dbReference type="InterPro" id="IPR002781">
    <property type="entry name" value="TM_pro_TauE-like"/>
</dbReference>
<dbReference type="RefSeq" id="WP_353294881.1">
    <property type="nucleotide sequence ID" value="NZ_BAABWH010000004.1"/>
</dbReference>
<evidence type="ECO:0000256" key="3">
    <source>
        <dbReference type="ARBA" id="ARBA00022692"/>
    </source>
</evidence>
<reference evidence="7 8" key="1">
    <citation type="submission" date="2024-04" db="EMBL/GenBank/DDBJ databases">
        <title>Draft genome sequence of Thalassolituus maritimus NBRC 116585.</title>
        <authorList>
            <person name="Miyakawa T."/>
            <person name="Kusuya Y."/>
            <person name="Miura T."/>
        </authorList>
    </citation>
    <scope>NUCLEOTIDE SEQUENCE [LARGE SCALE GENOMIC DNA]</scope>
    <source>
        <strain evidence="7 8">5NW40-0001</strain>
    </source>
</reference>
<proteinExistence type="inferred from homology"/>
<comment type="similarity">
    <text evidence="2 6">Belongs to the 4-toluene sulfonate uptake permease (TSUP) (TC 2.A.102) family.</text>
</comment>
<keyword evidence="3 6" id="KW-0812">Transmembrane</keyword>
<keyword evidence="5 6" id="KW-0472">Membrane</keyword>
<evidence type="ECO:0000313" key="7">
    <source>
        <dbReference type="EMBL" id="GAA6145797.1"/>
    </source>
</evidence>
<dbReference type="EMBL" id="BAABWH010000004">
    <property type="protein sequence ID" value="GAA6145797.1"/>
    <property type="molecule type" value="Genomic_DNA"/>
</dbReference>
<name>A0ABQ0A071_9GAMM</name>
<protein>
    <recommendedName>
        <fullName evidence="6">Probable membrane transporter protein</fullName>
    </recommendedName>
</protein>
<keyword evidence="4 6" id="KW-1133">Transmembrane helix</keyword>
<evidence type="ECO:0000256" key="1">
    <source>
        <dbReference type="ARBA" id="ARBA00004141"/>
    </source>
</evidence>